<dbReference type="PROSITE" id="PS50109">
    <property type="entry name" value="HIS_KIN"/>
    <property type="match status" value="1"/>
</dbReference>
<evidence type="ECO:0000256" key="8">
    <source>
        <dbReference type="ARBA" id="ARBA00022741"/>
    </source>
</evidence>
<dbReference type="PROSITE" id="PS50885">
    <property type="entry name" value="HAMP"/>
    <property type="match status" value="1"/>
</dbReference>
<evidence type="ECO:0000256" key="12">
    <source>
        <dbReference type="ARBA" id="ARBA00023012"/>
    </source>
</evidence>
<feature type="domain" description="HAMP" evidence="17">
    <location>
        <begin position="187"/>
        <end position="238"/>
    </location>
</feature>
<dbReference type="GO" id="GO:0005524">
    <property type="term" value="F:ATP binding"/>
    <property type="evidence" value="ECO:0007669"/>
    <property type="project" value="UniProtKB-KW"/>
</dbReference>
<keyword evidence="13 15" id="KW-0472">Membrane</keyword>
<dbReference type="CDD" id="cd00082">
    <property type="entry name" value="HisKA"/>
    <property type="match status" value="1"/>
</dbReference>
<dbReference type="SMART" id="SM00387">
    <property type="entry name" value="HATPase_c"/>
    <property type="match status" value="1"/>
</dbReference>
<dbReference type="PANTHER" id="PTHR45528">
    <property type="entry name" value="SENSOR HISTIDINE KINASE CPXA"/>
    <property type="match status" value="1"/>
</dbReference>
<dbReference type="CDD" id="cd06225">
    <property type="entry name" value="HAMP"/>
    <property type="match status" value="1"/>
</dbReference>
<comment type="caution">
    <text evidence="18">The sequence shown here is derived from an EMBL/GenBank/DDBJ whole genome shotgun (WGS) entry which is preliminary data.</text>
</comment>
<evidence type="ECO:0000313" key="19">
    <source>
        <dbReference type="Proteomes" id="UP000054709"/>
    </source>
</evidence>
<dbReference type="InterPro" id="IPR036890">
    <property type="entry name" value="HATPase_C_sf"/>
</dbReference>
<dbReference type="InterPro" id="IPR005467">
    <property type="entry name" value="His_kinase_dom"/>
</dbReference>
<evidence type="ECO:0000256" key="1">
    <source>
        <dbReference type="ARBA" id="ARBA00000085"/>
    </source>
</evidence>
<proteinExistence type="predicted"/>
<dbReference type="Pfam" id="PF02518">
    <property type="entry name" value="HATPase_c"/>
    <property type="match status" value="1"/>
</dbReference>
<evidence type="ECO:0000313" key="18">
    <source>
        <dbReference type="EMBL" id="KTD83226.1"/>
    </source>
</evidence>
<evidence type="ECO:0000256" key="10">
    <source>
        <dbReference type="ARBA" id="ARBA00022840"/>
    </source>
</evidence>
<dbReference type="SMART" id="SM00388">
    <property type="entry name" value="HisKA"/>
    <property type="match status" value="1"/>
</dbReference>
<evidence type="ECO:0000259" key="16">
    <source>
        <dbReference type="PROSITE" id="PS50109"/>
    </source>
</evidence>
<dbReference type="SMART" id="SM00304">
    <property type="entry name" value="HAMP"/>
    <property type="match status" value="1"/>
</dbReference>
<dbReference type="Proteomes" id="UP000054709">
    <property type="component" value="Unassembled WGS sequence"/>
</dbReference>
<dbReference type="InterPro" id="IPR036097">
    <property type="entry name" value="HisK_dim/P_sf"/>
</dbReference>
<protein>
    <recommendedName>
        <fullName evidence="3">histidine kinase</fullName>
        <ecNumber evidence="3">2.7.13.3</ecNumber>
    </recommendedName>
</protein>
<evidence type="ECO:0000256" key="5">
    <source>
        <dbReference type="ARBA" id="ARBA00022553"/>
    </source>
</evidence>
<accession>A0A0W1API2</accession>
<feature type="transmembrane region" description="Helical" evidence="15">
    <location>
        <begin position="12"/>
        <end position="33"/>
    </location>
</feature>
<keyword evidence="19" id="KW-1185">Reference proteome</keyword>
<gene>
    <name evidence="18" type="ORF">UQ64_03635</name>
</gene>
<evidence type="ECO:0000256" key="7">
    <source>
        <dbReference type="ARBA" id="ARBA00022692"/>
    </source>
</evidence>
<evidence type="ECO:0000256" key="3">
    <source>
        <dbReference type="ARBA" id="ARBA00012438"/>
    </source>
</evidence>
<evidence type="ECO:0000256" key="6">
    <source>
        <dbReference type="ARBA" id="ARBA00022679"/>
    </source>
</evidence>
<keyword evidence="6" id="KW-0808">Transferase</keyword>
<keyword evidence="10" id="KW-0067">ATP-binding</keyword>
<dbReference type="SUPFAM" id="SSF158472">
    <property type="entry name" value="HAMP domain-like"/>
    <property type="match status" value="1"/>
</dbReference>
<keyword evidence="12" id="KW-0902">Two-component regulatory system</keyword>
<comment type="subcellular location">
    <subcellularLocation>
        <location evidence="2">Cell membrane</location>
        <topology evidence="2">Multi-pass membrane protein</topology>
    </subcellularLocation>
</comment>
<dbReference type="PANTHER" id="PTHR45528:SF1">
    <property type="entry name" value="SENSOR HISTIDINE KINASE CPXA"/>
    <property type="match status" value="1"/>
</dbReference>
<dbReference type="Gene3D" id="3.30.565.10">
    <property type="entry name" value="Histidine kinase-like ATPase, C-terminal domain"/>
    <property type="match status" value="1"/>
</dbReference>
<name>A0A0W1API2_9BACL</name>
<evidence type="ECO:0000256" key="14">
    <source>
        <dbReference type="SAM" id="Coils"/>
    </source>
</evidence>
<keyword evidence="11 15" id="KW-1133">Transmembrane helix</keyword>
<keyword evidence="8" id="KW-0547">Nucleotide-binding</keyword>
<dbReference type="Pfam" id="PF00512">
    <property type="entry name" value="HisKA"/>
    <property type="match status" value="1"/>
</dbReference>
<keyword evidence="5" id="KW-0597">Phosphoprotein</keyword>
<reference evidence="18 19" key="1">
    <citation type="journal article" date="2015" name="Int. Biodeterior. Biodegradation">
        <title>Physiological and genetic screening methods for the isolation of methyl tert-butyl ether-degrading bacteria for bioremediation purposes.</title>
        <authorList>
            <person name="Guisado I.M."/>
            <person name="Purswani J."/>
            <person name="Gonzalez Lopez J."/>
            <person name="Pozo C."/>
        </authorList>
    </citation>
    <scope>NUCLEOTIDE SEQUENCE [LARGE SCALE GENOMIC DNA]</scope>
    <source>
        <strain evidence="18 19">SH7</strain>
    </source>
</reference>
<dbReference type="Gene3D" id="6.10.340.10">
    <property type="match status" value="1"/>
</dbReference>
<evidence type="ECO:0000256" key="4">
    <source>
        <dbReference type="ARBA" id="ARBA00022475"/>
    </source>
</evidence>
<sequence length="466" mass="53262">MIKINKISTKLLIMVSIILLIVFGTSYLLHNFFSSDYYLYKMKTKINAIYDEVKDLSLDQLRDNETEIENNNNATIVWVKDSGSVAEINDNLQFALFKDKVALNKFWITEEVLQKVNEGNTVNLLFNQGKLKSSLLMKIYEQDGNLILIGTVVVHNTDALDIVNQLSFYSILLGIIISLLLVAYFSRKIITPLEQLQDVAKDISNLNFKQVTIKSGDEIEELSKSINQMSQRLKSAHAELEKKNQSLNTLISSISHEVKTPLSLIQAYTIGIQDDLDDGTYSDIILEQVKYTSDMVDYLIKLSKIQKTEVHKEKFDLKELLLKVISQYNITLKNKNLTLQTDFHLVERSIVEEDVSQMEIVFNNLISNAIKYGEENVFAISVVNDTHGTLKFTITNKTTRLKEEHLAYIWDPFYVIEESRNKEISGTGLGLSIVAEILAKNDLKYEVMLEDSYISFCVWFDVSKAD</sequence>
<dbReference type="SUPFAM" id="SSF47384">
    <property type="entry name" value="Homodimeric domain of signal transducing histidine kinase"/>
    <property type="match status" value="1"/>
</dbReference>
<evidence type="ECO:0000256" key="15">
    <source>
        <dbReference type="SAM" id="Phobius"/>
    </source>
</evidence>
<dbReference type="OrthoDB" id="9762826at2"/>
<dbReference type="AlphaFoldDB" id="A0A0W1API2"/>
<feature type="domain" description="Histidine kinase" evidence="16">
    <location>
        <begin position="253"/>
        <end position="438"/>
    </location>
</feature>
<dbReference type="InterPro" id="IPR050398">
    <property type="entry name" value="HssS/ArlS-like"/>
</dbReference>
<organism evidence="18 19">
    <name type="scientific">Paenibacillus etheri</name>
    <dbReference type="NCBI Taxonomy" id="1306852"/>
    <lineage>
        <taxon>Bacteria</taxon>
        <taxon>Bacillati</taxon>
        <taxon>Bacillota</taxon>
        <taxon>Bacilli</taxon>
        <taxon>Bacillales</taxon>
        <taxon>Paenibacillaceae</taxon>
        <taxon>Paenibacillus</taxon>
    </lineage>
</organism>
<evidence type="ECO:0000259" key="17">
    <source>
        <dbReference type="PROSITE" id="PS50885"/>
    </source>
</evidence>
<dbReference type="EMBL" id="LCZJ02000098">
    <property type="protein sequence ID" value="KTD83226.1"/>
    <property type="molecule type" value="Genomic_DNA"/>
</dbReference>
<dbReference type="EC" id="2.7.13.3" evidence="3"/>
<comment type="catalytic activity">
    <reaction evidence="1">
        <text>ATP + protein L-histidine = ADP + protein N-phospho-L-histidine.</text>
        <dbReference type="EC" id="2.7.13.3"/>
    </reaction>
</comment>
<dbReference type="RefSeq" id="WP_060627019.1">
    <property type="nucleotide sequence ID" value="NZ_LCZJ02000098.1"/>
</dbReference>
<dbReference type="InterPro" id="IPR003661">
    <property type="entry name" value="HisK_dim/P_dom"/>
</dbReference>
<keyword evidence="4" id="KW-1003">Cell membrane</keyword>
<dbReference type="Gene3D" id="1.10.287.130">
    <property type="match status" value="1"/>
</dbReference>
<keyword evidence="9" id="KW-0418">Kinase</keyword>
<dbReference type="GO" id="GO:0005886">
    <property type="term" value="C:plasma membrane"/>
    <property type="evidence" value="ECO:0007669"/>
    <property type="project" value="UniProtKB-SubCell"/>
</dbReference>
<dbReference type="GO" id="GO:0000155">
    <property type="term" value="F:phosphorelay sensor kinase activity"/>
    <property type="evidence" value="ECO:0007669"/>
    <property type="project" value="InterPro"/>
</dbReference>
<evidence type="ECO:0000256" key="11">
    <source>
        <dbReference type="ARBA" id="ARBA00022989"/>
    </source>
</evidence>
<evidence type="ECO:0000256" key="13">
    <source>
        <dbReference type="ARBA" id="ARBA00023136"/>
    </source>
</evidence>
<dbReference type="SUPFAM" id="SSF55874">
    <property type="entry name" value="ATPase domain of HSP90 chaperone/DNA topoisomerase II/histidine kinase"/>
    <property type="match status" value="1"/>
</dbReference>
<dbReference type="InterPro" id="IPR003660">
    <property type="entry name" value="HAMP_dom"/>
</dbReference>
<keyword evidence="7 15" id="KW-0812">Transmembrane</keyword>
<evidence type="ECO:0000256" key="9">
    <source>
        <dbReference type="ARBA" id="ARBA00022777"/>
    </source>
</evidence>
<feature type="transmembrane region" description="Helical" evidence="15">
    <location>
        <begin position="166"/>
        <end position="185"/>
    </location>
</feature>
<evidence type="ECO:0000256" key="2">
    <source>
        <dbReference type="ARBA" id="ARBA00004651"/>
    </source>
</evidence>
<dbReference type="Pfam" id="PF00672">
    <property type="entry name" value="HAMP"/>
    <property type="match status" value="1"/>
</dbReference>
<dbReference type="InterPro" id="IPR003594">
    <property type="entry name" value="HATPase_dom"/>
</dbReference>
<keyword evidence="14" id="KW-0175">Coiled coil</keyword>
<feature type="coiled-coil region" evidence="14">
    <location>
        <begin position="219"/>
        <end position="250"/>
    </location>
</feature>